<dbReference type="GeneID" id="24439991"/>
<protein>
    <submittedName>
        <fullName evidence="1">Uncharacterized protein</fullName>
    </submittedName>
</protein>
<dbReference type="KEGG" id="tet:TTHERM_000646840"/>
<evidence type="ECO:0000313" key="2">
    <source>
        <dbReference type="Proteomes" id="UP000009168"/>
    </source>
</evidence>
<reference evidence="2" key="1">
    <citation type="journal article" date="2006" name="PLoS Biol.">
        <title>Macronuclear genome sequence of the ciliate Tetrahymena thermophila, a model eukaryote.</title>
        <authorList>
            <person name="Eisen J.A."/>
            <person name="Coyne R.S."/>
            <person name="Wu M."/>
            <person name="Wu D."/>
            <person name="Thiagarajan M."/>
            <person name="Wortman J.R."/>
            <person name="Badger J.H."/>
            <person name="Ren Q."/>
            <person name="Amedeo P."/>
            <person name="Jones K.M."/>
            <person name="Tallon L.J."/>
            <person name="Delcher A.L."/>
            <person name="Salzberg S.L."/>
            <person name="Silva J.C."/>
            <person name="Haas B.J."/>
            <person name="Majoros W.H."/>
            <person name="Farzad M."/>
            <person name="Carlton J.M."/>
            <person name="Smith R.K. Jr."/>
            <person name="Garg J."/>
            <person name="Pearlman R.E."/>
            <person name="Karrer K.M."/>
            <person name="Sun L."/>
            <person name="Manning G."/>
            <person name="Elde N.C."/>
            <person name="Turkewitz A.P."/>
            <person name="Asai D.J."/>
            <person name="Wilkes D.E."/>
            <person name="Wang Y."/>
            <person name="Cai H."/>
            <person name="Collins K."/>
            <person name="Stewart B.A."/>
            <person name="Lee S.R."/>
            <person name="Wilamowska K."/>
            <person name="Weinberg Z."/>
            <person name="Ruzzo W.L."/>
            <person name="Wloga D."/>
            <person name="Gaertig J."/>
            <person name="Frankel J."/>
            <person name="Tsao C.-C."/>
            <person name="Gorovsky M.A."/>
            <person name="Keeling P.J."/>
            <person name="Waller R.F."/>
            <person name="Patron N.J."/>
            <person name="Cherry J.M."/>
            <person name="Stover N.A."/>
            <person name="Krieger C.J."/>
            <person name="del Toro C."/>
            <person name="Ryder H.F."/>
            <person name="Williamson S.C."/>
            <person name="Barbeau R.A."/>
            <person name="Hamilton E.P."/>
            <person name="Orias E."/>
        </authorList>
    </citation>
    <scope>NUCLEOTIDE SEQUENCE [LARGE SCALE GENOMIC DNA]</scope>
    <source>
        <strain evidence="2">SB210</strain>
    </source>
</reference>
<name>W7X3S5_TETTS</name>
<keyword evidence="2" id="KW-1185">Reference proteome</keyword>
<evidence type="ECO:0000313" key="1">
    <source>
        <dbReference type="EMBL" id="EWS71073.1"/>
    </source>
</evidence>
<dbReference type="InParanoid" id="W7X3S5"/>
<accession>W7X3S5</accession>
<proteinExistence type="predicted"/>
<dbReference type="AlphaFoldDB" id="W7X3S5"/>
<organism evidence="1 2">
    <name type="scientific">Tetrahymena thermophila (strain SB210)</name>
    <dbReference type="NCBI Taxonomy" id="312017"/>
    <lineage>
        <taxon>Eukaryota</taxon>
        <taxon>Sar</taxon>
        <taxon>Alveolata</taxon>
        <taxon>Ciliophora</taxon>
        <taxon>Intramacronucleata</taxon>
        <taxon>Oligohymenophorea</taxon>
        <taxon>Hymenostomatida</taxon>
        <taxon>Tetrahymenina</taxon>
        <taxon>Tetrahymenidae</taxon>
        <taxon>Tetrahymena</taxon>
    </lineage>
</organism>
<dbReference type="RefSeq" id="XP_012656372.1">
    <property type="nucleotide sequence ID" value="XM_012800918.1"/>
</dbReference>
<dbReference type="EMBL" id="GG662245">
    <property type="protein sequence ID" value="EWS71073.1"/>
    <property type="molecule type" value="Genomic_DNA"/>
</dbReference>
<sequence length="90" mass="10321">MCVFEMQKEFLKLRIAIKLLLTPEQYSAIQMCGCDLDDAEQTLDIELKEQKIQKEPIKNELQASSLSISDIQNPINSSDNQAGLFREIFQ</sequence>
<dbReference type="Proteomes" id="UP000009168">
    <property type="component" value="Unassembled WGS sequence"/>
</dbReference>
<gene>
    <name evidence="1" type="ORF">TTHERM_000646840</name>
</gene>